<dbReference type="Proteomes" id="UP000504604">
    <property type="component" value="Linkage group LG11"/>
</dbReference>
<keyword evidence="2" id="KW-0175">Coiled coil</keyword>
<evidence type="ECO:0000256" key="1">
    <source>
        <dbReference type="ARBA" id="ARBA00005474"/>
    </source>
</evidence>
<proteinExistence type="inferred from homology"/>
<protein>
    <submittedName>
        <fullName evidence="5">LOB domain-containing protein 27-like</fullName>
    </submittedName>
</protein>
<dbReference type="OrthoDB" id="1937566at2759"/>
<dbReference type="InterPro" id="IPR004883">
    <property type="entry name" value="LOB"/>
</dbReference>
<dbReference type="AlphaFoldDB" id="A0A6I9U8Z9"/>
<dbReference type="RefSeq" id="XP_011094004.1">
    <property type="nucleotide sequence ID" value="XM_011095702.1"/>
</dbReference>
<dbReference type="GeneID" id="105173821"/>
<evidence type="ECO:0000256" key="2">
    <source>
        <dbReference type="SAM" id="Coils"/>
    </source>
</evidence>
<dbReference type="InParanoid" id="A0A6I9U8Z9"/>
<organism evidence="4 5">
    <name type="scientific">Sesamum indicum</name>
    <name type="common">Oriental sesame</name>
    <name type="synonym">Sesamum orientale</name>
    <dbReference type="NCBI Taxonomy" id="4182"/>
    <lineage>
        <taxon>Eukaryota</taxon>
        <taxon>Viridiplantae</taxon>
        <taxon>Streptophyta</taxon>
        <taxon>Embryophyta</taxon>
        <taxon>Tracheophyta</taxon>
        <taxon>Spermatophyta</taxon>
        <taxon>Magnoliopsida</taxon>
        <taxon>eudicotyledons</taxon>
        <taxon>Gunneridae</taxon>
        <taxon>Pentapetalae</taxon>
        <taxon>asterids</taxon>
        <taxon>lamiids</taxon>
        <taxon>Lamiales</taxon>
        <taxon>Pedaliaceae</taxon>
        <taxon>Sesamum</taxon>
    </lineage>
</organism>
<evidence type="ECO:0000259" key="3">
    <source>
        <dbReference type="PROSITE" id="PS50891"/>
    </source>
</evidence>
<feature type="coiled-coil region" evidence="2">
    <location>
        <begin position="90"/>
        <end position="117"/>
    </location>
</feature>
<dbReference type="Gramene" id="SIN_1024741.t">
    <property type="protein sequence ID" value="SIN_1024741.t.cds1"/>
    <property type="gene ID" value="SIN_1024741"/>
</dbReference>
<name>A0A6I9U8Z9_SESIN</name>
<evidence type="ECO:0000313" key="5">
    <source>
        <dbReference type="RefSeq" id="XP_011094004.1"/>
    </source>
</evidence>
<dbReference type="PROSITE" id="PS50891">
    <property type="entry name" value="LOB"/>
    <property type="match status" value="1"/>
</dbReference>
<sequence>MNGEFDMPAGACAACRYQRKRCDESCVLGRYFPLERAEDFENVQRLFGIQNAVKILNSVAENEREKTVESLILEARMRRENPVHGPIEVEMRLRAEMEKVKKELDMVKKELKFFKGDDDHDHHQPGSSTV</sequence>
<comment type="similarity">
    <text evidence="1">Belongs to the LOB domain-containing protein family.</text>
</comment>
<dbReference type="Pfam" id="PF03195">
    <property type="entry name" value="LOB"/>
    <property type="match status" value="1"/>
</dbReference>
<evidence type="ECO:0000313" key="4">
    <source>
        <dbReference type="Proteomes" id="UP000504604"/>
    </source>
</evidence>
<accession>A0A6I9U8Z9</accession>
<dbReference type="KEGG" id="sind:105173821"/>
<dbReference type="PANTHER" id="PTHR31301">
    <property type="entry name" value="LOB DOMAIN-CONTAINING PROTEIN 4-RELATED"/>
    <property type="match status" value="1"/>
</dbReference>
<feature type="domain" description="LOB" evidence="3">
    <location>
        <begin position="10"/>
        <end position="111"/>
    </location>
</feature>
<gene>
    <name evidence="5" type="primary">LOC105173821</name>
</gene>
<keyword evidence="4" id="KW-1185">Reference proteome</keyword>
<dbReference type="PANTHER" id="PTHR31301:SF103">
    <property type="entry name" value="LOB DOMAIN-CONTAINING PROTEIN 5-RELATED"/>
    <property type="match status" value="1"/>
</dbReference>
<reference evidence="5" key="1">
    <citation type="submission" date="2025-08" db="UniProtKB">
        <authorList>
            <consortium name="RefSeq"/>
        </authorList>
    </citation>
    <scope>IDENTIFICATION</scope>
</reference>